<name>A0A414D5E8_MEDGN</name>
<proteinExistence type="predicted"/>
<dbReference type="InterPro" id="IPR013249">
    <property type="entry name" value="RNA_pol_sigma70_r4_t2"/>
</dbReference>
<dbReference type="InterPro" id="IPR036388">
    <property type="entry name" value="WH-like_DNA-bd_sf"/>
</dbReference>
<protein>
    <submittedName>
        <fullName evidence="2">Sigma-70 family RNA polymerase sigma factor</fullName>
    </submittedName>
</protein>
<dbReference type="GO" id="GO:0006352">
    <property type="term" value="P:DNA-templated transcription initiation"/>
    <property type="evidence" value="ECO:0007669"/>
    <property type="project" value="InterPro"/>
</dbReference>
<evidence type="ECO:0000313" key="3">
    <source>
        <dbReference type="Proteomes" id="UP000284472"/>
    </source>
</evidence>
<dbReference type="AlphaFoldDB" id="A0A414D5E8"/>
<organism evidence="2 3">
    <name type="scientific">Mediterraneibacter gnavus</name>
    <name type="common">Ruminococcus gnavus</name>
    <dbReference type="NCBI Taxonomy" id="33038"/>
    <lineage>
        <taxon>Bacteria</taxon>
        <taxon>Bacillati</taxon>
        <taxon>Bacillota</taxon>
        <taxon>Clostridia</taxon>
        <taxon>Lachnospirales</taxon>
        <taxon>Lachnospiraceae</taxon>
        <taxon>Mediterraneibacter</taxon>
    </lineage>
</organism>
<dbReference type="InterPro" id="IPR013324">
    <property type="entry name" value="RNA_pol_sigma_r3/r4-like"/>
</dbReference>
<accession>A0A414D5E8</accession>
<dbReference type="Pfam" id="PF08281">
    <property type="entry name" value="Sigma70_r4_2"/>
    <property type="match status" value="1"/>
</dbReference>
<dbReference type="Gene3D" id="1.10.10.10">
    <property type="entry name" value="Winged helix-like DNA-binding domain superfamily/Winged helix DNA-binding domain"/>
    <property type="match status" value="1"/>
</dbReference>
<reference evidence="2 3" key="1">
    <citation type="submission" date="2018-08" db="EMBL/GenBank/DDBJ databases">
        <title>A genome reference for cultivated species of the human gut microbiota.</title>
        <authorList>
            <person name="Zou Y."/>
            <person name="Xue W."/>
            <person name="Luo G."/>
        </authorList>
    </citation>
    <scope>NUCLEOTIDE SEQUENCE [LARGE SCALE GENOMIC DNA]</scope>
    <source>
        <strain evidence="2 3">AM32-6</strain>
    </source>
</reference>
<dbReference type="GO" id="GO:0003677">
    <property type="term" value="F:DNA binding"/>
    <property type="evidence" value="ECO:0007669"/>
    <property type="project" value="InterPro"/>
</dbReference>
<gene>
    <name evidence="2" type="ORF">DW812_11805</name>
</gene>
<dbReference type="EMBL" id="QSIR01000018">
    <property type="protein sequence ID" value="RHD04630.1"/>
    <property type="molecule type" value="Genomic_DNA"/>
</dbReference>
<evidence type="ECO:0000259" key="1">
    <source>
        <dbReference type="Pfam" id="PF08281"/>
    </source>
</evidence>
<feature type="domain" description="RNA polymerase sigma factor 70 region 4 type 2" evidence="1">
    <location>
        <begin position="99"/>
        <end position="145"/>
    </location>
</feature>
<dbReference type="GO" id="GO:0016987">
    <property type="term" value="F:sigma factor activity"/>
    <property type="evidence" value="ECO:0007669"/>
    <property type="project" value="InterPro"/>
</dbReference>
<comment type="caution">
    <text evidence="2">The sequence shown here is derived from an EMBL/GenBank/DDBJ whole genome shotgun (WGS) entry which is preliminary data.</text>
</comment>
<sequence length="160" mass="19390">MKGRSHFLITAFCRREVIRMELSPKQKQQVQMKFDTYCKKTIKGEVKHCWRDLTRQKSKESLFSELTRQELEQLYSMDKYCFDRRYFQVMGKAVEVNDLQIAEAFQKLSEKKREILLMLYFLDMTETEIASDLHLVQSTIHYHKQVSLKLMRQILEEMYE</sequence>
<evidence type="ECO:0000313" key="2">
    <source>
        <dbReference type="EMBL" id="RHD04630.1"/>
    </source>
</evidence>
<dbReference type="Proteomes" id="UP000284472">
    <property type="component" value="Unassembled WGS sequence"/>
</dbReference>
<dbReference type="SUPFAM" id="SSF88659">
    <property type="entry name" value="Sigma3 and sigma4 domains of RNA polymerase sigma factors"/>
    <property type="match status" value="1"/>
</dbReference>